<dbReference type="KEGG" id="vpy:HZI73_20240"/>
<dbReference type="CDD" id="cd06308">
    <property type="entry name" value="PBP1_sensor_kinase-like"/>
    <property type="match status" value="1"/>
</dbReference>
<gene>
    <name evidence="6" type="ORF">HZI73_20240</name>
</gene>
<dbReference type="RefSeq" id="WP_212695179.1">
    <property type="nucleotide sequence ID" value="NZ_CP058649.1"/>
</dbReference>
<dbReference type="GO" id="GO:0030246">
    <property type="term" value="F:carbohydrate binding"/>
    <property type="evidence" value="ECO:0007669"/>
    <property type="project" value="UniProtKB-ARBA"/>
</dbReference>
<dbReference type="InterPro" id="IPR028082">
    <property type="entry name" value="Peripla_BP_I"/>
</dbReference>
<dbReference type="Proteomes" id="UP000683246">
    <property type="component" value="Chromosome"/>
</dbReference>
<proteinExistence type="inferred from homology"/>
<protein>
    <submittedName>
        <fullName evidence="6">Substrate-binding domain-containing protein</fullName>
    </submittedName>
</protein>
<evidence type="ECO:0000256" key="1">
    <source>
        <dbReference type="ARBA" id="ARBA00004196"/>
    </source>
</evidence>
<dbReference type="InterPro" id="IPR025997">
    <property type="entry name" value="SBP_2_dom"/>
</dbReference>
<evidence type="ECO:0000313" key="6">
    <source>
        <dbReference type="EMBL" id="QUI24486.1"/>
    </source>
</evidence>
<keyword evidence="3" id="KW-0732">Signal</keyword>
<keyword evidence="4" id="KW-1133">Transmembrane helix</keyword>
<dbReference type="GO" id="GO:0030313">
    <property type="term" value="C:cell envelope"/>
    <property type="evidence" value="ECO:0007669"/>
    <property type="project" value="UniProtKB-SubCell"/>
</dbReference>
<comment type="subcellular location">
    <subcellularLocation>
        <location evidence="1">Cell envelope</location>
    </subcellularLocation>
</comment>
<dbReference type="Gene3D" id="3.40.50.2300">
    <property type="match status" value="4"/>
</dbReference>
<feature type="transmembrane region" description="Helical" evidence="4">
    <location>
        <begin position="7"/>
        <end position="27"/>
    </location>
</feature>
<name>A0A8J8MN32_9FIRM</name>
<feature type="domain" description="Periplasmic binding protein" evidence="5">
    <location>
        <begin position="369"/>
        <end position="589"/>
    </location>
</feature>
<evidence type="ECO:0000256" key="2">
    <source>
        <dbReference type="ARBA" id="ARBA00007639"/>
    </source>
</evidence>
<comment type="similarity">
    <text evidence="2">Belongs to the bacterial solute-binding protein 2 family.</text>
</comment>
<evidence type="ECO:0000256" key="3">
    <source>
        <dbReference type="ARBA" id="ARBA00022729"/>
    </source>
</evidence>
<evidence type="ECO:0000256" key="4">
    <source>
        <dbReference type="SAM" id="Phobius"/>
    </source>
</evidence>
<evidence type="ECO:0000259" key="5">
    <source>
        <dbReference type="Pfam" id="PF13407"/>
    </source>
</evidence>
<dbReference type="PANTHER" id="PTHR46847:SF1">
    <property type="entry name" value="D-ALLOSE-BINDING PERIPLASMIC PROTEIN-RELATED"/>
    <property type="match status" value="1"/>
</dbReference>
<dbReference type="EMBL" id="CP058649">
    <property type="protein sequence ID" value="QUI24486.1"/>
    <property type="molecule type" value="Genomic_DNA"/>
</dbReference>
<reference evidence="6" key="1">
    <citation type="submission" date="2020-07" db="EMBL/GenBank/DDBJ databases">
        <title>Vallitalea pronyensis genome.</title>
        <authorList>
            <person name="Postec A."/>
        </authorList>
    </citation>
    <scope>NUCLEOTIDE SEQUENCE</scope>
    <source>
        <strain evidence="6">FatNI3</strain>
    </source>
</reference>
<sequence>MKEQWKKYHYILFFMPFVVAIILILSFTNRGEKGPQIEYLIGMSHPNLSEEWQIIAHEEIKEEADKISHLSVIFTNAGSSTYKQIKDINQLMDYGIDLLIVTVNDVNVLGPLLHTINQQIPVIVLDRNVSQYDLSLFIGPDYYSIGKKAGERVVKLLGQAGGKVIEIRGPLESPSVVDMSHGFNHIIQQHPNIKLISSFSGEWLRSQSEEKMRQLLERTKDFDMVFAHNNAMALGAYYASRDNNIHVDCIGVSGLMSNQYQHYIQEDILNTTFLCPIGGKEAVEYAMDILHGEEDMPKKIILDTIPITKDNEEYIANTPRQLPAMRVGYIESQQVQDLNLDMFLGLFQQENIDIIYKTMDTNLSLEEQQELQLKQMRALIDKGVDMIVLSPVVSTGWDGILNHAKGHNIPVILLENEVFAKDHLWSTYMGSDYYDQGKIAARYLVNHVYNMERDMVIVELRGHAALASTIQRSEGFNQIINGYSRINIDYTCEAGEHLDVVKESMFNILEDSNGQVNVVFAHNEAMAIGAIKAIEDYGLESGKDVTVVSCYNAYDDMINHPQISCQVQSVPINQQQLIRVIKDYMAGKQLPKKVISKDKVVTNK</sequence>
<dbReference type="AlphaFoldDB" id="A0A8J8MN32"/>
<feature type="domain" description="Periplasmic binding protein" evidence="5">
    <location>
        <begin position="41"/>
        <end position="293"/>
    </location>
</feature>
<accession>A0A8J8MN32</accession>
<dbReference type="PANTHER" id="PTHR46847">
    <property type="entry name" value="D-ALLOSE-BINDING PERIPLASMIC PROTEIN-RELATED"/>
    <property type="match status" value="1"/>
</dbReference>
<dbReference type="SUPFAM" id="SSF53822">
    <property type="entry name" value="Periplasmic binding protein-like I"/>
    <property type="match status" value="2"/>
</dbReference>
<keyword evidence="4" id="KW-0472">Membrane</keyword>
<organism evidence="6 7">
    <name type="scientific">Vallitalea pronyensis</name>
    <dbReference type="NCBI Taxonomy" id="1348613"/>
    <lineage>
        <taxon>Bacteria</taxon>
        <taxon>Bacillati</taxon>
        <taxon>Bacillota</taxon>
        <taxon>Clostridia</taxon>
        <taxon>Lachnospirales</taxon>
        <taxon>Vallitaleaceae</taxon>
        <taxon>Vallitalea</taxon>
    </lineage>
</organism>
<keyword evidence="7" id="KW-1185">Reference proteome</keyword>
<dbReference type="Pfam" id="PF13407">
    <property type="entry name" value="Peripla_BP_4"/>
    <property type="match status" value="2"/>
</dbReference>
<keyword evidence="4" id="KW-0812">Transmembrane</keyword>
<evidence type="ECO:0000313" key="7">
    <source>
        <dbReference type="Proteomes" id="UP000683246"/>
    </source>
</evidence>